<dbReference type="InterPro" id="IPR024934">
    <property type="entry name" value="Rubredoxin-like_dom"/>
</dbReference>
<dbReference type="AlphaFoldDB" id="A0AAV8AEF6"/>
<dbReference type="InterPro" id="IPR044926">
    <property type="entry name" value="RGS_subdomain_2"/>
</dbReference>
<dbReference type="Pfam" id="PF07992">
    <property type="entry name" value="Pyr_redox_2"/>
    <property type="match status" value="1"/>
</dbReference>
<organism evidence="8 9">
    <name type="scientific">Anaeramoeba flamelloides</name>
    <dbReference type="NCBI Taxonomy" id="1746091"/>
    <lineage>
        <taxon>Eukaryota</taxon>
        <taxon>Metamonada</taxon>
        <taxon>Anaeramoebidae</taxon>
        <taxon>Anaeramoeba</taxon>
    </lineage>
</organism>
<evidence type="ECO:0000259" key="6">
    <source>
        <dbReference type="PROSITE" id="PS50902"/>
    </source>
</evidence>
<proteinExistence type="predicted"/>
<dbReference type="Pfam" id="PF00258">
    <property type="entry name" value="Flavodoxin_1"/>
    <property type="match status" value="1"/>
</dbReference>
<dbReference type="SUPFAM" id="SSF57802">
    <property type="entry name" value="Rubredoxin-like"/>
    <property type="match status" value="1"/>
</dbReference>
<evidence type="ECO:0000259" key="7">
    <source>
        <dbReference type="PROSITE" id="PS50903"/>
    </source>
</evidence>
<dbReference type="InterPro" id="IPR016137">
    <property type="entry name" value="RGS"/>
</dbReference>
<gene>
    <name evidence="8" type="ORF">M0812_06481</name>
</gene>
<comment type="caution">
    <text evidence="8">The sequence shown here is derived from an EMBL/GenBank/DDBJ whole genome shotgun (WGS) entry which is preliminary data.</text>
</comment>
<reference evidence="8" key="1">
    <citation type="submission" date="2022-08" db="EMBL/GenBank/DDBJ databases">
        <title>Novel sulphate-reducing endosymbionts in the free-living metamonad Anaeramoeba.</title>
        <authorList>
            <person name="Jerlstrom-Hultqvist J."/>
            <person name="Cepicka I."/>
            <person name="Gallot-Lavallee L."/>
            <person name="Salas-Leiva D."/>
            <person name="Curtis B.A."/>
            <person name="Zahonova K."/>
            <person name="Pipaliya S."/>
            <person name="Dacks J."/>
            <person name="Roger A.J."/>
        </authorList>
    </citation>
    <scope>NUCLEOTIDE SEQUENCE</scope>
    <source>
        <strain evidence="8">Busselton2</strain>
    </source>
</reference>
<comment type="cofactor">
    <cofactor evidence="1">
        <name>Fe cation</name>
        <dbReference type="ChEBI" id="CHEBI:24875"/>
    </cofactor>
</comment>
<dbReference type="InterPro" id="IPR051285">
    <property type="entry name" value="NADH_oxidoreductase_modular"/>
</dbReference>
<dbReference type="InterPro" id="IPR036866">
    <property type="entry name" value="RibonucZ/Hydroxyglut_hydro"/>
</dbReference>
<protein>
    <submittedName>
        <fullName evidence="8">Diflavin flavoprotein a 2-related</fullName>
    </submittedName>
</protein>
<dbReference type="InterPro" id="IPR001279">
    <property type="entry name" value="Metallo-B-lactamas"/>
</dbReference>
<dbReference type="SMART" id="SM00849">
    <property type="entry name" value="Lactamase_B"/>
    <property type="match status" value="1"/>
</dbReference>
<dbReference type="InterPro" id="IPR008254">
    <property type="entry name" value="Flavodoxin/NO_synth"/>
</dbReference>
<evidence type="ECO:0000313" key="8">
    <source>
        <dbReference type="EMBL" id="KAJ3450310.1"/>
    </source>
</evidence>
<dbReference type="Gene3D" id="1.10.167.10">
    <property type="entry name" value="Regulator of G-protein Signalling 4, domain 2"/>
    <property type="match status" value="1"/>
</dbReference>
<dbReference type="Gene3D" id="3.50.50.60">
    <property type="entry name" value="FAD/NAD(P)-binding domain"/>
    <property type="match status" value="3"/>
</dbReference>
<feature type="domain" description="RGS" evidence="5">
    <location>
        <begin position="1103"/>
        <end position="1222"/>
    </location>
</feature>
<evidence type="ECO:0000259" key="5">
    <source>
        <dbReference type="PROSITE" id="PS50132"/>
    </source>
</evidence>
<evidence type="ECO:0000313" key="9">
    <source>
        <dbReference type="Proteomes" id="UP001146793"/>
    </source>
</evidence>
<dbReference type="InterPro" id="IPR029039">
    <property type="entry name" value="Flavoprotein-like_sf"/>
</dbReference>
<dbReference type="Gene3D" id="3.60.15.10">
    <property type="entry name" value="Ribonuclease Z/Hydroxyacylglutathione hydrolase-like"/>
    <property type="match status" value="1"/>
</dbReference>
<dbReference type="CDD" id="cd07440">
    <property type="entry name" value="RGS"/>
    <property type="match status" value="1"/>
</dbReference>
<dbReference type="CDD" id="cd07709">
    <property type="entry name" value="flavodiiron_proteins_MBL-fold"/>
    <property type="match status" value="1"/>
</dbReference>
<dbReference type="Proteomes" id="UP001146793">
    <property type="component" value="Unassembled WGS sequence"/>
</dbReference>
<dbReference type="PRINTS" id="PR01301">
    <property type="entry name" value="RGSPROTEIN"/>
</dbReference>
<keyword evidence="4" id="KW-0408">Iron</keyword>
<dbReference type="InterPro" id="IPR036305">
    <property type="entry name" value="RGS_sf"/>
</dbReference>
<name>A0AAV8AEF6_9EUKA</name>
<evidence type="ECO:0000256" key="1">
    <source>
        <dbReference type="ARBA" id="ARBA00001962"/>
    </source>
</evidence>
<feature type="domain" description="Rubredoxin-like" evidence="7">
    <location>
        <begin position="475"/>
        <end position="510"/>
    </location>
</feature>
<evidence type="ECO:0000256" key="2">
    <source>
        <dbReference type="ARBA" id="ARBA00022448"/>
    </source>
</evidence>
<dbReference type="Pfam" id="PF00615">
    <property type="entry name" value="RGS"/>
    <property type="match status" value="1"/>
</dbReference>
<dbReference type="Pfam" id="PF19583">
    <property type="entry name" value="ODP"/>
    <property type="match status" value="1"/>
</dbReference>
<dbReference type="Gene3D" id="3.40.50.360">
    <property type="match status" value="1"/>
</dbReference>
<dbReference type="InterPro" id="IPR023753">
    <property type="entry name" value="FAD/NAD-binding_dom"/>
</dbReference>
<dbReference type="GO" id="GO:0005506">
    <property type="term" value="F:iron ion binding"/>
    <property type="evidence" value="ECO:0007669"/>
    <property type="project" value="InterPro"/>
</dbReference>
<dbReference type="PANTHER" id="PTHR32145">
    <property type="entry name" value="DIFLAVIN FLAVOPROTEIN A 2-RELATED"/>
    <property type="match status" value="1"/>
</dbReference>
<dbReference type="SMART" id="SM00315">
    <property type="entry name" value="RGS"/>
    <property type="match status" value="1"/>
</dbReference>
<feature type="domain" description="Flavodoxin-like" evidence="6">
    <location>
        <begin position="269"/>
        <end position="412"/>
    </location>
</feature>
<accession>A0AAV8AEF6</accession>
<dbReference type="PROSITE" id="PS50903">
    <property type="entry name" value="RUBREDOXIN_LIKE"/>
    <property type="match status" value="1"/>
</dbReference>
<dbReference type="SUPFAM" id="SSF51905">
    <property type="entry name" value="FAD/NAD(P)-binding domain"/>
    <property type="match status" value="2"/>
</dbReference>
<dbReference type="SUPFAM" id="SSF56281">
    <property type="entry name" value="Metallo-hydrolase/oxidoreductase"/>
    <property type="match status" value="1"/>
</dbReference>
<evidence type="ECO:0000256" key="3">
    <source>
        <dbReference type="ARBA" id="ARBA00022982"/>
    </source>
</evidence>
<dbReference type="InterPro" id="IPR045761">
    <property type="entry name" value="ODP_dom"/>
</dbReference>
<evidence type="ECO:0000256" key="4">
    <source>
        <dbReference type="ARBA" id="ARBA00023004"/>
    </source>
</evidence>
<dbReference type="GO" id="GO:0016491">
    <property type="term" value="F:oxidoreductase activity"/>
    <property type="evidence" value="ECO:0007669"/>
    <property type="project" value="InterPro"/>
</dbReference>
<dbReference type="EMBL" id="JANTQA010000012">
    <property type="protein sequence ID" value="KAJ3450310.1"/>
    <property type="molecule type" value="Genomic_DNA"/>
</dbReference>
<dbReference type="GO" id="GO:0010181">
    <property type="term" value="F:FMN binding"/>
    <property type="evidence" value="ECO:0007669"/>
    <property type="project" value="InterPro"/>
</dbReference>
<keyword evidence="2" id="KW-0813">Transport</keyword>
<dbReference type="SUPFAM" id="SSF52218">
    <property type="entry name" value="Flavoproteins"/>
    <property type="match status" value="1"/>
</dbReference>
<dbReference type="InterPro" id="IPR036188">
    <property type="entry name" value="FAD/NAD-bd_sf"/>
</dbReference>
<dbReference type="SUPFAM" id="SSF48097">
    <property type="entry name" value="Regulator of G-protein signaling, RGS"/>
    <property type="match status" value="1"/>
</dbReference>
<sequence>MTNPQTNKKAIKIKENFYYVGAVDPKRKIFDIIMHLDHGTTYNSYLIKGKKKNCLIELVRDTKDSFGQLMSRLNSVLTEKETIDYLVFHHTEPDHVLVKYFKLFIQRFPNITILASSVGIENLKRIINHDVKFLEVNSNFVLRLGGYSLRFQISPFLHWPDTIFSYCTELKTLFCCDAFGSHLGDTEIFTDLITDENKMKDLRQSQIDYFNFIMRPFKSYVQKFLKKIANLDKEIICCSHGPIIRGDHIQTSIKCYTELSKITARENKVLIVYGTSHGFTEEMVKEIKIGIESVNEGAVKTVIMDIFNPKNTVSRILQELESCKGLLLGSPTILGDVVPHVSQIAIHLNPWLHGNKIVGGAFGSFGWSGEATENLTFRMIQCRMKVVRPLRVQFRSTKEDITRCRKWGSKFSKIILGVKQIDEEFEFKIRKLKLKLSKYLRSDEMEISKVSNKRLSKFNKSQYDNKNSFKEDGKLKLWKCLICGEIIKSVLPPDYYCPACGAGPEVFVCIGFANPEYNKKSKEKLEEEGLGLKINNNISSNDDDDNDDNDKIIQKNIVLTSSHESFNVVMDDDDEPNVYTGHIVIVGASGAGVSAVKAIRSNNSQAKITLISGENAMPYYRPTLTSVLSNYSKSEEKEFFLLNKEYLVKNEITFYKNSVVTEIKRKKKMVKILRRTKKLKNTSNQEQYLIKGNSLKLNYDRLILAVGSNQKIPKEKASRIKTIFGKKKKKKVDQILNEGISSKLNVFGLRTLDDVTEINSYIKINSSKSAIILGCGPLGIETAESLSKLGVEKIYMIETHQIIASHRLDEMGSSIVEKILVKNKMKLFLGYEMIKILDKGDLLNANNGEGESNSQVPIIEEGEKSKIFSNKKKSDLTPGLAIQSIHLTEEEIYYIYADLIIFASGVYSEITLAKKCKLSCGRGILVNEQMRSISDENIFACGDCIEYKGYLDKSWRHSVVTGEIAGLASIGVFKKKDKYVRSVPPYSIFAFGYNIFCVGNIHDKKLESINVKSSNGQEYLRLFFEIENGIDLKLVGSIYVGKSASTIVDLQKYIAARASYKSAVKRLVNHNQISRIKKENFSSTRSSDNFKKLKNDPLTIIPNLHSLINLKDGLELFRKFLVQEFSEENLDFWLEIDNYKKMKNGHPNQIDVAKHIYDDFISYGSPQEININHKNRVKITDLIRDKKIYNDMFDDAQKEIDSLLVRDSFPRFIKSDFAYSLIIMKKLLDREISEVQLSEY</sequence>
<dbReference type="PANTHER" id="PTHR32145:SF11">
    <property type="entry name" value="DIFLAVIN FLAVOPROTEIN A 2-RELATED"/>
    <property type="match status" value="1"/>
</dbReference>
<keyword evidence="3" id="KW-0249">Electron transport</keyword>
<dbReference type="PROSITE" id="PS50902">
    <property type="entry name" value="FLAVODOXIN_LIKE"/>
    <property type="match status" value="1"/>
</dbReference>
<dbReference type="PROSITE" id="PS50132">
    <property type="entry name" value="RGS"/>
    <property type="match status" value="1"/>
</dbReference>